<name>A0ABR6EDC4_9ACTN</name>
<dbReference type="Proteomes" id="UP000766698">
    <property type="component" value="Unassembled WGS sequence"/>
</dbReference>
<keyword evidence="2" id="KW-1185">Reference proteome</keyword>
<organism evidence="1 2">
    <name type="scientific">Streptomyces durbertensis</name>
    <dbReference type="NCBI Taxonomy" id="2448886"/>
    <lineage>
        <taxon>Bacteria</taxon>
        <taxon>Bacillati</taxon>
        <taxon>Actinomycetota</taxon>
        <taxon>Actinomycetes</taxon>
        <taxon>Kitasatosporales</taxon>
        <taxon>Streptomycetaceae</taxon>
        <taxon>Streptomyces</taxon>
    </lineage>
</organism>
<sequence>MRCFRKDPPSSTELPAIAASSAGDVSAGIELVVRGELKDAAQLGGTP</sequence>
<dbReference type="EMBL" id="WMLF01000022">
    <property type="protein sequence ID" value="MBB1242504.1"/>
    <property type="molecule type" value="Genomic_DNA"/>
</dbReference>
<evidence type="ECO:0000313" key="2">
    <source>
        <dbReference type="Proteomes" id="UP000766698"/>
    </source>
</evidence>
<accession>A0ABR6EDC4</accession>
<gene>
    <name evidence="1" type="ORF">GL263_02800</name>
</gene>
<protein>
    <submittedName>
        <fullName evidence="1">Uncharacterized protein</fullName>
    </submittedName>
</protein>
<evidence type="ECO:0000313" key="1">
    <source>
        <dbReference type="EMBL" id="MBB1242504.1"/>
    </source>
</evidence>
<reference evidence="2" key="1">
    <citation type="journal article" date="2020" name="Syst. Appl. Microbiol.">
        <title>Streptomyces alkaliterrae sp. nov., isolated from an alkaline soil, and emended descriptions of Streptomyces alkaliphilus, Streptomyces calidiresistens and Streptomyces durbertensis.</title>
        <authorList>
            <person name="Swiecimska M."/>
            <person name="Golinska P."/>
            <person name="Nouioui I."/>
            <person name="Wypij M."/>
            <person name="Rai M."/>
            <person name="Sangal V."/>
            <person name="Goodfellow M."/>
        </authorList>
    </citation>
    <scope>NUCLEOTIDE SEQUENCE [LARGE SCALE GENOMIC DNA]</scope>
    <source>
        <strain evidence="2">DSM 104538</strain>
    </source>
</reference>
<dbReference type="RefSeq" id="WP_182853930.1">
    <property type="nucleotide sequence ID" value="NZ_WMLF01000022.1"/>
</dbReference>
<comment type="caution">
    <text evidence="1">The sequence shown here is derived from an EMBL/GenBank/DDBJ whole genome shotgun (WGS) entry which is preliminary data.</text>
</comment>
<proteinExistence type="predicted"/>